<comment type="caution">
    <text evidence="8">The sequence shown here is derived from an EMBL/GenBank/DDBJ whole genome shotgun (WGS) entry which is preliminary data.</text>
</comment>
<keyword evidence="4" id="KW-0732">Signal</keyword>
<dbReference type="EMBL" id="QNRR01000004">
    <property type="protein sequence ID" value="RBP44504.1"/>
    <property type="molecule type" value="Genomic_DNA"/>
</dbReference>
<evidence type="ECO:0000259" key="7">
    <source>
        <dbReference type="Pfam" id="PF00884"/>
    </source>
</evidence>
<organism evidence="8 9">
    <name type="scientific">Roseimicrobium gellanilyticum</name>
    <dbReference type="NCBI Taxonomy" id="748857"/>
    <lineage>
        <taxon>Bacteria</taxon>
        <taxon>Pseudomonadati</taxon>
        <taxon>Verrucomicrobiota</taxon>
        <taxon>Verrucomicrobiia</taxon>
        <taxon>Verrucomicrobiales</taxon>
        <taxon>Verrucomicrobiaceae</taxon>
        <taxon>Roseimicrobium</taxon>
    </lineage>
</organism>
<dbReference type="GO" id="GO:0046872">
    <property type="term" value="F:metal ion binding"/>
    <property type="evidence" value="ECO:0007669"/>
    <property type="project" value="UniProtKB-KW"/>
</dbReference>
<evidence type="ECO:0000256" key="5">
    <source>
        <dbReference type="ARBA" id="ARBA00022801"/>
    </source>
</evidence>
<name>A0A366HQN1_9BACT</name>
<keyword evidence="5" id="KW-0378">Hydrolase</keyword>
<gene>
    <name evidence="8" type="ORF">DES53_104325</name>
</gene>
<evidence type="ECO:0000256" key="2">
    <source>
        <dbReference type="ARBA" id="ARBA00008779"/>
    </source>
</evidence>
<comment type="cofactor">
    <cofactor evidence="1">
        <name>Ca(2+)</name>
        <dbReference type="ChEBI" id="CHEBI:29108"/>
    </cofactor>
</comment>
<dbReference type="PANTHER" id="PTHR45953">
    <property type="entry name" value="IDURONATE 2-SULFATASE"/>
    <property type="match status" value="1"/>
</dbReference>
<accession>A0A366HQN1</accession>
<keyword evidence="3" id="KW-0479">Metal-binding</keyword>
<dbReference type="GO" id="GO:0005737">
    <property type="term" value="C:cytoplasm"/>
    <property type="evidence" value="ECO:0007669"/>
    <property type="project" value="TreeGrafter"/>
</dbReference>
<comment type="similarity">
    <text evidence="2">Belongs to the sulfatase family.</text>
</comment>
<sequence>MRLLYPEGSATQLPRNNPRVRSFYTRVMTVRPFFLLLAALFTCAPFVLHAAETRPMNVLFIAVDDLRPELGCYDAAHMKTPHIDKLAQEGTLFEKAYCQFAVCNPSRASVLGGVRPDTTQVMANNKFLRPMMPDVVTLPQHFKNHGYTALSLGKIFHHSEREPGDDPQSWSEPAWYHGEPYRQWFTKESNDFIANLKKLPPDKRPKLLRAPPFEASPESDDVYPDGMTALKAIETLNRVKDQPFFLGVGFVKPHLPFTCPQKYWDLYPEESIKLPPNYYRTKDAPEPAFHNLYELRSYGGIPPKGDIDDATALKLIRGYRACVSFMDAQVGRVLAELDRQGLRENTLVVFWGDHGYHLGENGLFTKMTNFELGTHVPLIVRAPASAQKAAGQRSSALVELVDLYPTLAELAGLKLPSHLEGTSFAPLLKDPAKPWKKAAFSQYLRPGKEGIMGRSVRTRDWRYTEWKDREGNNMGVELYDENKDPQENTNIATDAANAEKVKEMAAILNAGWKAATPN</sequence>
<dbReference type="Gene3D" id="3.40.720.10">
    <property type="entry name" value="Alkaline Phosphatase, subunit A"/>
    <property type="match status" value="1"/>
</dbReference>
<evidence type="ECO:0000256" key="1">
    <source>
        <dbReference type="ARBA" id="ARBA00001913"/>
    </source>
</evidence>
<dbReference type="InterPro" id="IPR035874">
    <property type="entry name" value="IDS"/>
</dbReference>
<evidence type="ECO:0000313" key="9">
    <source>
        <dbReference type="Proteomes" id="UP000253426"/>
    </source>
</evidence>
<feature type="domain" description="Sulfatase N-terminal" evidence="7">
    <location>
        <begin position="57"/>
        <end position="412"/>
    </location>
</feature>
<evidence type="ECO:0000256" key="4">
    <source>
        <dbReference type="ARBA" id="ARBA00022729"/>
    </source>
</evidence>
<dbReference type="InterPro" id="IPR017850">
    <property type="entry name" value="Alkaline_phosphatase_core_sf"/>
</dbReference>
<dbReference type="PANTHER" id="PTHR45953:SF1">
    <property type="entry name" value="IDURONATE 2-SULFATASE"/>
    <property type="match status" value="1"/>
</dbReference>
<evidence type="ECO:0000256" key="3">
    <source>
        <dbReference type="ARBA" id="ARBA00022723"/>
    </source>
</evidence>
<protein>
    <submittedName>
        <fullName evidence="8">Arylsulfatase A-like enzyme</fullName>
    </submittedName>
</protein>
<reference evidence="8 9" key="1">
    <citation type="submission" date="2018-06" db="EMBL/GenBank/DDBJ databases">
        <title>Genomic Encyclopedia of Type Strains, Phase IV (KMG-IV): sequencing the most valuable type-strain genomes for metagenomic binning, comparative biology and taxonomic classification.</title>
        <authorList>
            <person name="Goeker M."/>
        </authorList>
    </citation>
    <scope>NUCLEOTIDE SEQUENCE [LARGE SCALE GENOMIC DNA]</scope>
    <source>
        <strain evidence="8 9">DSM 25532</strain>
    </source>
</reference>
<dbReference type="Pfam" id="PF00884">
    <property type="entry name" value="Sulfatase"/>
    <property type="match status" value="1"/>
</dbReference>
<dbReference type="GO" id="GO:0004423">
    <property type="term" value="F:iduronate-2-sulfatase activity"/>
    <property type="evidence" value="ECO:0007669"/>
    <property type="project" value="InterPro"/>
</dbReference>
<keyword evidence="9" id="KW-1185">Reference proteome</keyword>
<keyword evidence="6" id="KW-0106">Calcium</keyword>
<dbReference type="AlphaFoldDB" id="A0A366HQN1"/>
<dbReference type="CDD" id="cd16030">
    <property type="entry name" value="iduronate-2-sulfatase"/>
    <property type="match status" value="1"/>
</dbReference>
<dbReference type="Proteomes" id="UP000253426">
    <property type="component" value="Unassembled WGS sequence"/>
</dbReference>
<proteinExistence type="inferred from homology"/>
<evidence type="ECO:0000256" key="6">
    <source>
        <dbReference type="ARBA" id="ARBA00022837"/>
    </source>
</evidence>
<evidence type="ECO:0000313" key="8">
    <source>
        <dbReference type="EMBL" id="RBP44504.1"/>
    </source>
</evidence>
<dbReference type="SUPFAM" id="SSF53649">
    <property type="entry name" value="Alkaline phosphatase-like"/>
    <property type="match status" value="1"/>
</dbReference>
<dbReference type="InterPro" id="IPR000917">
    <property type="entry name" value="Sulfatase_N"/>
</dbReference>